<dbReference type="RefSeq" id="WP_367954782.1">
    <property type="nucleotide sequence ID" value="NZ_JBDPGJ010000003.1"/>
</dbReference>
<dbReference type="Proteomes" id="UP001556692">
    <property type="component" value="Unassembled WGS sequence"/>
</dbReference>
<proteinExistence type="predicted"/>
<accession>A0ABV3SKQ3</accession>
<evidence type="ECO:0000313" key="1">
    <source>
        <dbReference type="EMBL" id="MEX0406900.1"/>
    </source>
</evidence>
<gene>
    <name evidence="1" type="ORF">ABGN05_14645</name>
</gene>
<sequence length="42" mass="4803">MPNIEEIARTIARARHGTDAMWANYVSAAEAVLELFKSKRRQ</sequence>
<protein>
    <submittedName>
        <fullName evidence="1">Uncharacterized protein</fullName>
    </submittedName>
</protein>
<dbReference type="EMBL" id="JBDPGJ010000003">
    <property type="protein sequence ID" value="MEX0406900.1"/>
    <property type="molecule type" value="Genomic_DNA"/>
</dbReference>
<reference evidence="1 2" key="1">
    <citation type="submission" date="2024-05" db="EMBL/GenBank/DDBJ databases">
        <authorList>
            <person name="Jiang F."/>
        </authorList>
    </citation>
    <scope>NUCLEOTIDE SEQUENCE [LARGE SCALE GENOMIC DNA]</scope>
    <source>
        <strain evidence="1 2">LZ166</strain>
    </source>
</reference>
<name>A0ABV3SKQ3_9HYPH</name>
<evidence type="ECO:0000313" key="2">
    <source>
        <dbReference type="Proteomes" id="UP001556692"/>
    </source>
</evidence>
<comment type="caution">
    <text evidence="1">The sequence shown here is derived from an EMBL/GenBank/DDBJ whole genome shotgun (WGS) entry which is preliminary data.</text>
</comment>
<organism evidence="1 2">
    <name type="scientific">Aquibium pacificus</name>
    <dbReference type="NCBI Taxonomy" id="3153579"/>
    <lineage>
        <taxon>Bacteria</taxon>
        <taxon>Pseudomonadati</taxon>
        <taxon>Pseudomonadota</taxon>
        <taxon>Alphaproteobacteria</taxon>
        <taxon>Hyphomicrobiales</taxon>
        <taxon>Phyllobacteriaceae</taxon>
        <taxon>Aquibium</taxon>
    </lineage>
</organism>
<keyword evidence="2" id="KW-1185">Reference proteome</keyword>